<dbReference type="Gene3D" id="3.50.7.10">
    <property type="entry name" value="GroEL"/>
    <property type="match status" value="1"/>
</dbReference>
<reference evidence="9" key="3">
    <citation type="submission" date="2025-09" db="UniProtKB">
        <authorList>
            <consortium name="Ensembl"/>
        </authorList>
    </citation>
    <scope>IDENTIFICATION</scope>
</reference>
<protein>
    <recommendedName>
        <fullName evidence="3 8">T-complex protein 1 subunit delta</fullName>
    </recommendedName>
</protein>
<evidence type="ECO:0000256" key="6">
    <source>
        <dbReference type="ARBA" id="ARBA00023186"/>
    </source>
</evidence>
<dbReference type="InterPro" id="IPR017998">
    <property type="entry name" value="Chaperone_TCP-1"/>
</dbReference>
<evidence type="ECO:0000256" key="3">
    <source>
        <dbReference type="ARBA" id="ARBA00016107"/>
    </source>
</evidence>
<evidence type="ECO:0000256" key="5">
    <source>
        <dbReference type="ARBA" id="ARBA00022840"/>
    </source>
</evidence>
<evidence type="ECO:0000256" key="4">
    <source>
        <dbReference type="ARBA" id="ARBA00022741"/>
    </source>
</evidence>
<dbReference type="GO" id="GO:0140662">
    <property type="term" value="F:ATP-dependent protein folding chaperone"/>
    <property type="evidence" value="ECO:0007669"/>
    <property type="project" value="InterPro"/>
</dbReference>
<dbReference type="InterPro" id="IPR027409">
    <property type="entry name" value="GroEL-like_apical_dom_sf"/>
</dbReference>
<evidence type="ECO:0000313" key="9">
    <source>
        <dbReference type="Ensembl" id="ENSDCDP00010005874.1"/>
    </source>
</evidence>
<dbReference type="PANTHER" id="PTHR11353">
    <property type="entry name" value="CHAPERONIN"/>
    <property type="match status" value="1"/>
</dbReference>
<keyword evidence="10" id="KW-1185">Reference proteome</keyword>
<comment type="similarity">
    <text evidence="2 7">Belongs to the TCP-1 chaperonin family.</text>
</comment>
<evidence type="ECO:0000313" key="10">
    <source>
        <dbReference type="Proteomes" id="UP000694580"/>
    </source>
</evidence>
<dbReference type="GO" id="GO:0051082">
    <property type="term" value="F:unfolded protein binding"/>
    <property type="evidence" value="ECO:0007669"/>
    <property type="project" value="InterPro"/>
</dbReference>
<dbReference type="Ensembl" id="ENSDCDT00010006076.1">
    <property type="protein sequence ID" value="ENSDCDP00010005874.1"/>
    <property type="gene ID" value="ENSDCDG00010002560.1"/>
</dbReference>
<proteinExistence type="inferred from homology"/>
<evidence type="ECO:0000256" key="1">
    <source>
        <dbReference type="ARBA" id="ARBA00004496"/>
    </source>
</evidence>
<accession>A0AAY4AAK3</accession>
<evidence type="ECO:0000256" key="2">
    <source>
        <dbReference type="ARBA" id="ARBA00008020"/>
    </source>
</evidence>
<dbReference type="PRINTS" id="PR00304">
    <property type="entry name" value="TCOMPLEXTCP1"/>
</dbReference>
<reference evidence="9 10" key="1">
    <citation type="submission" date="2020-06" db="EMBL/GenBank/DDBJ databases">
        <authorList>
            <consortium name="Wellcome Sanger Institute Data Sharing"/>
        </authorList>
    </citation>
    <scope>NUCLEOTIDE SEQUENCE [LARGE SCALE GENOMIC DNA]</scope>
</reference>
<dbReference type="GeneTree" id="ENSGT00550000074956"/>
<dbReference type="GO" id="GO:0005524">
    <property type="term" value="F:ATP binding"/>
    <property type="evidence" value="ECO:0007669"/>
    <property type="project" value="UniProtKB-KW"/>
</dbReference>
<dbReference type="SUPFAM" id="SSF54849">
    <property type="entry name" value="GroEL-intermediate domain like"/>
    <property type="match status" value="1"/>
</dbReference>
<dbReference type="PROSITE" id="PS00750">
    <property type="entry name" value="TCP1_1"/>
    <property type="match status" value="1"/>
</dbReference>
<sequence length="422" mass="45469">MQENLSASIPSIGDKPDQIRLSNINAGKAVADLIRTSLGPKGMNKMIVDGKGDVTITNDGATILKQMQVLHPAAKMLVELSKAQDIEAGDGTTSVVVIAGALLDACAKLLQKGIHPTIISDQPVQLSDRETLLNSATTSLCSKVVSQYSSLLAPMSVDAVMRVIDPGTATTVDLKDIHIVKKLGGTIDDCELVDGLVLTQRVVNTGVTRVEKAKIGLIQFCLSPPKTDMDNQIVVSDYTQMAHVLHEERSYILNLVKQIKKAGCTVLLIQKSILRGFPELWDSPQLQAQFSPNLHDLPRGGRGDELYAPFVQIELALRLAEYARTLGGMESYCVRAYADALEVIPSTLAENAGLNPISTVTELRNRHAQGEKTAGINVRKGGISNILEELVVQPLLVSISALTLATETVRSILKIDDVVNTR</sequence>
<evidence type="ECO:0000256" key="7">
    <source>
        <dbReference type="RuleBase" id="RU004187"/>
    </source>
</evidence>
<keyword evidence="5 7" id="KW-0067">ATP-binding</keyword>
<dbReference type="Gene3D" id="3.30.260.10">
    <property type="entry name" value="TCP-1-like chaperonin intermediate domain"/>
    <property type="match status" value="1"/>
</dbReference>
<evidence type="ECO:0000256" key="8">
    <source>
        <dbReference type="RuleBase" id="RU004192"/>
    </source>
</evidence>
<keyword evidence="6 7" id="KW-0143">Chaperone</keyword>
<dbReference type="SUPFAM" id="SSF48592">
    <property type="entry name" value="GroEL equatorial domain-like"/>
    <property type="match status" value="1"/>
</dbReference>
<dbReference type="Proteomes" id="UP000694580">
    <property type="component" value="Chromosome 3"/>
</dbReference>
<keyword evidence="4 7" id="KW-0547">Nucleotide-binding</keyword>
<dbReference type="Gene3D" id="1.10.560.10">
    <property type="entry name" value="GroEL-like equatorial domain"/>
    <property type="match status" value="2"/>
</dbReference>
<dbReference type="GO" id="GO:0016887">
    <property type="term" value="F:ATP hydrolysis activity"/>
    <property type="evidence" value="ECO:0007669"/>
    <property type="project" value="InterPro"/>
</dbReference>
<dbReference type="GO" id="GO:0005737">
    <property type="term" value="C:cytoplasm"/>
    <property type="evidence" value="ECO:0007669"/>
    <property type="project" value="UniProtKB-SubCell"/>
</dbReference>
<gene>
    <name evidence="9" type="primary">CCT4</name>
</gene>
<dbReference type="InterPro" id="IPR002194">
    <property type="entry name" value="Chaperonin_TCP-1_CS"/>
</dbReference>
<dbReference type="SUPFAM" id="SSF52029">
    <property type="entry name" value="GroEL apical domain-like"/>
    <property type="match status" value="1"/>
</dbReference>
<comment type="subcellular location">
    <subcellularLocation>
        <location evidence="1">Cytoplasm</location>
    </subcellularLocation>
</comment>
<dbReference type="InterPro" id="IPR002423">
    <property type="entry name" value="Cpn60/GroEL/TCP-1"/>
</dbReference>
<dbReference type="PROSITE" id="PS00751">
    <property type="entry name" value="TCP1_2"/>
    <property type="match status" value="1"/>
</dbReference>
<organism evidence="9 10">
    <name type="scientific">Denticeps clupeoides</name>
    <name type="common">denticle herring</name>
    <dbReference type="NCBI Taxonomy" id="299321"/>
    <lineage>
        <taxon>Eukaryota</taxon>
        <taxon>Metazoa</taxon>
        <taxon>Chordata</taxon>
        <taxon>Craniata</taxon>
        <taxon>Vertebrata</taxon>
        <taxon>Euteleostomi</taxon>
        <taxon>Actinopterygii</taxon>
        <taxon>Neopterygii</taxon>
        <taxon>Teleostei</taxon>
        <taxon>Clupei</taxon>
        <taxon>Clupeiformes</taxon>
        <taxon>Denticipitoidei</taxon>
        <taxon>Denticipitidae</taxon>
        <taxon>Denticeps</taxon>
    </lineage>
</organism>
<dbReference type="PROSITE" id="PS00995">
    <property type="entry name" value="TCP1_3"/>
    <property type="match status" value="1"/>
</dbReference>
<dbReference type="InterPro" id="IPR027413">
    <property type="entry name" value="GROEL-like_equatorial_sf"/>
</dbReference>
<name>A0AAY4AAK3_9TELE</name>
<dbReference type="InterPro" id="IPR027410">
    <property type="entry name" value="TCP-1-like_intermed_sf"/>
</dbReference>
<dbReference type="AlphaFoldDB" id="A0AAY4AAK3"/>
<dbReference type="Pfam" id="PF00118">
    <property type="entry name" value="Cpn60_TCP1"/>
    <property type="match status" value="3"/>
</dbReference>
<dbReference type="InterPro" id="IPR012717">
    <property type="entry name" value="Chap_CCT_delta"/>
</dbReference>
<reference evidence="9" key="2">
    <citation type="submission" date="2025-08" db="UniProtKB">
        <authorList>
            <consortium name="Ensembl"/>
        </authorList>
    </citation>
    <scope>IDENTIFICATION</scope>
</reference>
<dbReference type="CDD" id="cd03338">
    <property type="entry name" value="TCP1_delta"/>
    <property type="match status" value="1"/>
</dbReference>